<dbReference type="Proteomes" id="UP001470230">
    <property type="component" value="Unassembled WGS sequence"/>
</dbReference>
<gene>
    <name evidence="1" type="ORF">M9Y10_020708</name>
</gene>
<accession>A0ABR2HFB8</accession>
<name>A0ABR2HFB8_9EUKA</name>
<proteinExistence type="predicted"/>
<protein>
    <submittedName>
        <fullName evidence="1">Uncharacterized protein</fullName>
    </submittedName>
</protein>
<dbReference type="EMBL" id="JAPFFF010000030">
    <property type="protein sequence ID" value="KAK8845788.1"/>
    <property type="molecule type" value="Genomic_DNA"/>
</dbReference>
<evidence type="ECO:0000313" key="1">
    <source>
        <dbReference type="EMBL" id="KAK8845788.1"/>
    </source>
</evidence>
<reference evidence="1 2" key="1">
    <citation type="submission" date="2024-04" db="EMBL/GenBank/DDBJ databases">
        <title>Tritrichomonas musculus Genome.</title>
        <authorList>
            <person name="Alves-Ferreira E."/>
            <person name="Grigg M."/>
            <person name="Lorenzi H."/>
            <person name="Galac M."/>
        </authorList>
    </citation>
    <scope>NUCLEOTIDE SEQUENCE [LARGE SCALE GENOMIC DNA]</scope>
    <source>
        <strain evidence="1 2">EAF2021</strain>
    </source>
</reference>
<sequence>MNKKSFILSSSGLKNLVPNQSYGEDFKFIFAEHEIQMKNLFAEFISPYVSQIHQSDPTISSIHFSNTNSTKRSKINHLSKLNEKIFSLFESISQGDSINIDK</sequence>
<organism evidence="1 2">
    <name type="scientific">Tritrichomonas musculus</name>
    <dbReference type="NCBI Taxonomy" id="1915356"/>
    <lineage>
        <taxon>Eukaryota</taxon>
        <taxon>Metamonada</taxon>
        <taxon>Parabasalia</taxon>
        <taxon>Tritrichomonadida</taxon>
        <taxon>Tritrichomonadidae</taxon>
        <taxon>Tritrichomonas</taxon>
    </lineage>
</organism>
<comment type="caution">
    <text evidence="1">The sequence shown here is derived from an EMBL/GenBank/DDBJ whole genome shotgun (WGS) entry which is preliminary data.</text>
</comment>
<keyword evidence="2" id="KW-1185">Reference proteome</keyword>
<evidence type="ECO:0000313" key="2">
    <source>
        <dbReference type="Proteomes" id="UP001470230"/>
    </source>
</evidence>